<dbReference type="Gramene" id="Pp3c20_23450V3.2">
    <property type="protein sequence ID" value="Pp3c20_23450V3.2"/>
    <property type="gene ID" value="Pp3c20_23450"/>
</dbReference>
<organism evidence="2">
    <name type="scientific">Physcomitrium patens</name>
    <name type="common">Spreading-leaved earth moss</name>
    <name type="synonym">Physcomitrella patens</name>
    <dbReference type="NCBI Taxonomy" id="3218"/>
    <lineage>
        <taxon>Eukaryota</taxon>
        <taxon>Viridiplantae</taxon>
        <taxon>Streptophyta</taxon>
        <taxon>Embryophyta</taxon>
        <taxon>Bryophyta</taxon>
        <taxon>Bryophytina</taxon>
        <taxon>Bryopsida</taxon>
        <taxon>Funariidae</taxon>
        <taxon>Funariales</taxon>
        <taxon>Funariaceae</taxon>
        <taxon>Physcomitrium</taxon>
    </lineage>
</organism>
<dbReference type="EMBL" id="ABEU02000020">
    <property type="protein sequence ID" value="PNR33562.1"/>
    <property type="molecule type" value="Genomic_DNA"/>
</dbReference>
<dbReference type="FunCoup" id="A9TJ17">
    <property type="interactions" value="516"/>
</dbReference>
<dbReference type="Pfam" id="PF01928">
    <property type="entry name" value="CYTH"/>
    <property type="match status" value="1"/>
</dbReference>
<dbReference type="PANTHER" id="PTHR34948:SF2">
    <property type="entry name" value="TRIPHOSPHATE TUNNEL METALLOENZYME 3"/>
    <property type="match status" value="1"/>
</dbReference>
<dbReference type="Gramene" id="Pp3c20_23450V3.1">
    <property type="protein sequence ID" value="Pp3c20_23450V3.1"/>
    <property type="gene ID" value="Pp3c20_23450"/>
</dbReference>
<dbReference type="GeneID" id="112273434"/>
<reference evidence="2 4" key="1">
    <citation type="journal article" date="2008" name="Science">
        <title>The Physcomitrella genome reveals evolutionary insights into the conquest of land by plants.</title>
        <authorList>
            <person name="Rensing S."/>
            <person name="Lang D."/>
            <person name="Zimmer A."/>
            <person name="Terry A."/>
            <person name="Salamov A."/>
            <person name="Shapiro H."/>
            <person name="Nishiyama T."/>
            <person name="Perroud P.-F."/>
            <person name="Lindquist E."/>
            <person name="Kamisugi Y."/>
            <person name="Tanahashi T."/>
            <person name="Sakakibara K."/>
            <person name="Fujita T."/>
            <person name="Oishi K."/>
            <person name="Shin-I T."/>
            <person name="Kuroki Y."/>
            <person name="Toyoda A."/>
            <person name="Suzuki Y."/>
            <person name="Hashimoto A."/>
            <person name="Yamaguchi K."/>
            <person name="Sugano A."/>
            <person name="Kohara Y."/>
            <person name="Fujiyama A."/>
            <person name="Anterola A."/>
            <person name="Aoki S."/>
            <person name="Ashton N."/>
            <person name="Barbazuk W.B."/>
            <person name="Barker E."/>
            <person name="Bennetzen J."/>
            <person name="Bezanilla M."/>
            <person name="Blankenship R."/>
            <person name="Cho S.H."/>
            <person name="Dutcher S."/>
            <person name="Estelle M."/>
            <person name="Fawcett J.A."/>
            <person name="Gundlach H."/>
            <person name="Hanada K."/>
            <person name="Heyl A."/>
            <person name="Hicks K.A."/>
            <person name="Hugh J."/>
            <person name="Lohr M."/>
            <person name="Mayer K."/>
            <person name="Melkozernov A."/>
            <person name="Murata T."/>
            <person name="Nelson D."/>
            <person name="Pils B."/>
            <person name="Prigge M."/>
            <person name="Reiss B."/>
            <person name="Renner T."/>
            <person name="Rombauts S."/>
            <person name="Rushton P."/>
            <person name="Sanderfoot A."/>
            <person name="Schween G."/>
            <person name="Shiu S.-H."/>
            <person name="Stueber K."/>
            <person name="Theodoulou F.L."/>
            <person name="Tu H."/>
            <person name="Van de Peer Y."/>
            <person name="Verrier P.J."/>
            <person name="Waters E."/>
            <person name="Wood A."/>
            <person name="Yang L."/>
            <person name="Cove D."/>
            <person name="Cuming A."/>
            <person name="Hasebe M."/>
            <person name="Lucas S."/>
            <person name="Mishler D.B."/>
            <person name="Reski R."/>
            <person name="Grigoriev I."/>
            <person name="Quatrano R.S."/>
            <person name="Boore J.L."/>
        </authorList>
    </citation>
    <scope>NUCLEOTIDE SEQUENCE [LARGE SCALE GENOMIC DNA]</scope>
    <source>
        <strain evidence="3 4">cv. Gransden 2004</strain>
    </source>
</reference>
<dbReference type="KEGG" id="ppp:112273434"/>
<dbReference type="GO" id="GO:0016462">
    <property type="term" value="F:pyrophosphatase activity"/>
    <property type="evidence" value="ECO:0007669"/>
    <property type="project" value="UniProtKB-ARBA"/>
</dbReference>
<dbReference type="EnsemblPlants" id="Pp3c20_23450V3.1">
    <property type="protein sequence ID" value="Pp3c20_23450V3.1"/>
    <property type="gene ID" value="Pp3c20_23450"/>
</dbReference>
<evidence type="ECO:0000313" key="3">
    <source>
        <dbReference type="EnsemblPlants" id="Pp3c20_23450V3.1"/>
    </source>
</evidence>
<keyword evidence="4" id="KW-1185">Reference proteome</keyword>
<dbReference type="AlphaFoldDB" id="A9TJ17"/>
<dbReference type="Gene3D" id="2.40.320.10">
    <property type="entry name" value="Hypothetical Protein Pfu-838710-001"/>
    <property type="match status" value="1"/>
</dbReference>
<dbReference type="OrthoDB" id="2160189at2759"/>
<dbReference type="CDD" id="cd07374">
    <property type="entry name" value="CYTH-like_Pase"/>
    <property type="match status" value="1"/>
</dbReference>
<dbReference type="PANTHER" id="PTHR34948">
    <property type="entry name" value="OS08G0299200 PROTEIN"/>
    <property type="match status" value="1"/>
</dbReference>
<dbReference type="EnsemblPlants" id="Pp3c20_23450V3.2">
    <property type="protein sequence ID" value="Pp3c20_23450V3.2"/>
    <property type="gene ID" value="Pp3c20_23450"/>
</dbReference>
<gene>
    <name evidence="3" type="primary">LOC112273434</name>
    <name evidence="2" type="ORF">PHYPA_025506</name>
</gene>
<dbReference type="OMA" id="DTQCIIS"/>
<dbReference type="SUPFAM" id="SSF55154">
    <property type="entry name" value="CYTH-like phosphatases"/>
    <property type="match status" value="1"/>
</dbReference>
<dbReference type="eggNOG" id="ENOG502QUVI">
    <property type="taxonomic scope" value="Eukaryota"/>
</dbReference>
<dbReference type="RefSeq" id="XP_024357986.1">
    <property type="nucleotide sequence ID" value="XM_024502218.2"/>
</dbReference>
<sequence length="201" mass="22852">MEVEVKIRLDDALAHQKVAALLASNHQVTHLQENVFFDGAQQELSSKRAVLRLRFYNGDQRCVVTLKGKAVIIDGISRGSEVEEDIDVALARACVADPSQFIGSDCKLIQQIIREYKCEIFLCLGGFRNVRNVYDWEGVKLELDETHYAFGTTYEIECETNDPERFRQLLGELLDKNGITYRYSTISKFGIFRSGKIDALH</sequence>
<reference evidence="2 4" key="2">
    <citation type="journal article" date="2018" name="Plant J.">
        <title>The Physcomitrella patens chromosome-scale assembly reveals moss genome structure and evolution.</title>
        <authorList>
            <person name="Lang D."/>
            <person name="Ullrich K.K."/>
            <person name="Murat F."/>
            <person name="Fuchs J."/>
            <person name="Jenkins J."/>
            <person name="Haas F.B."/>
            <person name="Piednoel M."/>
            <person name="Gundlach H."/>
            <person name="Van Bel M."/>
            <person name="Meyberg R."/>
            <person name="Vives C."/>
            <person name="Morata J."/>
            <person name="Symeonidi A."/>
            <person name="Hiss M."/>
            <person name="Muchero W."/>
            <person name="Kamisugi Y."/>
            <person name="Saleh O."/>
            <person name="Blanc G."/>
            <person name="Decker E.L."/>
            <person name="van Gessel N."/>
            <person name="Grimwood J."/>
            <person name="Hayes R.D."/>
            <person name="Graham S.W."/>
            <person name="Gunter L.E."/>
            <person name="McDaniel S.F."/>
            <person name="Hoernstein S.N.W."/>
            <person name="Larsson A."/>
            <person name="Li F.W."/>
            <person name="Perroud P.F."/>
            <person name="Phillips J."/>
            <person name="Ranjan P."/>
            <person name="Rokshar D.S."/>
            <person name="Rothfels C.J."/>
            <person name="Schneider L."/>
            <person name="Shu S."/>
            <person name="Stevenson D.W."/>
            <person name="Thummler F."/>
            <person name="Tillich M."/>
            <person name="Villarreal Aguilar J.C."/>
            <person name="Widiez T."/>
            <person name="Wong G.K."/>
            <person name="Wymore A."/>
            <person name="Zhang Y."/>
            <person name="Zimmer A.D."/>
            <person name="Quatrano R.S."/>
            <person name="Mayer K.F.X."/>
            <person name="Goodstein D."/>
            <person name="Casacuberta J.M."/>
            <person name="Vandepoele K."/>
            <person name="Reski R."/>
            <person name="Cuming A.C."/>
            <person name="Tuskan G.A."/>
            <person name="Maumus F."/>
            <person name="Salse J."/>
            <person name="Schmutz J."/>
            <person name="Rensing S.A."/>
        </authorList>
    </citation>
    <scope>NUCLEOTIDE SEQUENCE [LARGE SCALE GENOMIC DNA]</scope>
    <source>
        <strain evidence="3 4">cv. Gransden 2004</strain>
    </source>
</reference>
<feature type="domain" description="CYTH" evidence="1">
    <location>
        <begin position="1"/>
        <end position="196"/>
    </location>
</feature>
<dbReference type="InterPro" id="IPR023577">
    <property type="entry name" value="CYTH_domain"/>
</dbReference>
<dbReference type="HOGENOM" id="CLU_117403_0_0_1"/>
<dbReference type="Proteomes" id="UP000006727">
    <property type="component" value="Chromosome 20"/>
</dbReference>
<dbReference type="PROSITE" id="PS51707">
    <property type="entry name" value="CYTH"/>
    <property type="match status" value="1"/>
</dbReference>
<evidence type="ECO:0000313" key="4">
    <source>
        <dbReference type="Proteomes" id="UP000006727"/>
    </source>
</evidence>
<dbReference type="SMART" id="SM01118">
    <property type="entry name" value="CYTH"/>
    <property type="match status" value="1"/>
</dbReference>
<proteinExistence type="predicted"/>
<name>A9TJ17_PHYPA</name>
<reference evidence="3" key="3">
    <citation type="submission" date="2020-12" db="UniProtKB">
        <authorList>
            <consortium name="EnsemblPlants"/>
        </authorList>
    </citation>
    <scope>IDENTIFICATION</scope>
</reference>
<dbReference type="InterPro" id="IPR033469">
    <property type="entry name" value="CYTH-like_dom_sf"/>
</dbReference>
<accession>A9TJ17</accession>
<protein>
    <recommendedName>
        <fullName evidence="1">CYTH domain-containing protein</fullName>
    </recommendedName>
</protein>
<evidence type="ECO:0000259" key="1">
    <source>
        <dbReference type="PROSITE" id="PS51707"/>
    </source>
</evidence>
<evidence type="ECO:0000313" key="2">
    <source>
        <dbReference type="EMBL" id="PNR33562.1"/>
    </source>
</evidence>
<dbReference type="PaxDb" id="3218-PP1S241_89V6.1"/>